<reference evidence="2 3" key="1">
    <citation type="submission" date="2018-03" db="EMBL/GenBank/DDBJ databases">
        <title>Genomic Encyclopedia of Archaeal and Bacterial Type Strains, Phase II (KMG-II): from individual species to whole genera.</title>
        <authorList>
            <person name="Goeker M."/>
        </authorList>
    </citation>
    <scope>NUCLEOTIDE SEQUENCE [LARGE SCALE GENOMIC DNA]</scope>
    <source>
        <strain evidence="2 3">DSM 45211</strain>
    </source>
</reference>
<evidence type="ECO:0000313" key="3">
    <source>
        <dbReference type="Proteomes" id="UP000243528"/>
    </source>
</evidence>
<dbReference type="OrthoDB" id="5644717at2"/>
<comment type="caution">
    <text evidence="2">The sequence shown here is derived from an EMBL/GenBank/DDBJ whole genome shotgun (WGS) entry which is preliminary data.</text>
</comment>
<dbReference type="RefSeq" id="WP_106537714.1">
    <property type="nucleotide sequence ID" value="NZ_PYGE01000009.1"/>
</dbReference>
<dbReference type="EMBL" id="PYGE01000009">
    <property type="protein sequence ID" value="PSL02703.1"/>
    <property type="molecule type" value="Genomic_DNA"/>
</dbReference>
<keyword evidence="3" id="KW-1185">Reference proteome</keyword>
<gene>
    <name evidence="2" type="ORF">CLV30_1098</name>
</gene>
<keyword evidence="1" id="KW-0472">Membrane</keyword>
<feature type="transmembrane region" description="Helical" evidence="1">
    <location>
        <begin position="55"/>
        <end position="75"/>
    </location>
</feature>
<proteinExistence type="predicted"/>
<keyword evidence="1" id="KW-0812">Transmembrane</keyword>
<protein>
    <recommendedName>
        <fullName evidence="4">Membrane protein YqhR</fullName>
    </recommendedName>
</protein>
<evidence type="ECO:0000313" key="2">
    <source>
        <dbReference type="EMBL" id="PSL02703.1"/>
    </source>
</evidence>
<dbReference type="Proteomes" id="UP000243528">
    <property type="component" value="Unassembled WGS sequence"/>
</dbReference>
<dbReference type="AlphaFoldDB" id="A0A2P8DZP4"/>
<name>A0A2P8DZP4_9ACTN</name>
<organism evidence="2 3">
    <name type="scientific">Haloactinopolyspora alba</name>
    <dbReference type="NCBI Taxonomy" id="648780"/>
    <lineage>
        <taxon>Bacteria</taxon>
        <taxon>Bacillati</taxon>
        <taxon>Actinomycetota</taxon>
        <taxon>Actinomycetes</taxon>
        <taxon>Jiangellales</taxon>
        <taxon>Jiangellaceae</taxon>
        <taxon>Haloactinopolyspora</taxon>
    </lineage>
</organism>
<evidence type="ECO:0000256" key="1">
    <source>
        <dbReference type="SAM" id="Phobius"/>
    </source>
</evidence>
<sequence>MADAQAVDRGVALPVRVGAGIVGGLVGGVGFGVLMQAMGMMPMVADLIGSSSEGVGWLVHLFNSALFGAVFVVLFSRVLQDLGVTALLGLVYGAAWWVLGALWIMPAWLGMSEMVFEVGDAQWQSLVGHLFYGLLLAVTYLVLTARMARR</sequence>
<feature type="transmembrane region" description="Helical" evidence="1">
    <location>
        <begin position="12"/>
        <end position="35"/>
    </location>
</feature>
<feature type="transmembrane region" description="Helical" evidence="1">
    <location>
        <begin position="129"/>
        <end position="148"/>
    </location>
</feature>
<feature type="transmembrane region" description="Helical" evidence="1">
    <location>
        <begin position="87"/>
        <end position="109"/>
    </location>
</feature>
<keyword evidence="1" id="KW-1133">Transmembrane helix</keyword>
<evidence type="ECO:0008006" key="4">
    <source>
        <dbReference type="Google" id="ProtNLM"/>
    </source>
</evidence>
<accession>A0A2P8DZP4</accession>